<organism evidence="2 3">
    <name type="scientific">Bradyrhizobium japonicum</name>
    <dbReference type="NCBI Taxonomy" id="375"/>
    <lineage>
        <taxon>Bacteria</taxon>
        <taxon>Pseudomonadati</taxon>
        <taxon>Pseudomonadota</taxon>
        <taxon>Alphaproteobacteria</taxon>
        <taxon>Hyphomicrobiales</taxon>
        <taxon>Nitrobacteraceae</taxon>
        <taxon>Bradyrhizobium</taxon>
    </lineage>
</organism>
<keyword evidence="1" id="KW-0812">Transmembrane</keyword>
<evidence type="ECO:0000256" key="1">
    <source>
        <dbReference type="SAM" id="Phobius"/>
    </source>
</evidence>
<comment type="caution">
    <text evidence="2">The sequence shown here is derived from an EMBL/GenBank/DDBJ whole genome shotgun (WGS) entry which is preliminary data.</text>
</comment>
<protein>
    <recommendedName>
        <fullName evidence="4">DUF1772 domain-containing protein</fullName>
    </recommendedName>
</protein>
<name>A0ABV2S8X0_BRAJP</name>
<feature type="transmembrane region" description="Helical" evidence="1">
    <location>
        <begin position="89"/>
        <end position="110"/>
    </location>
</feature>
<dbReference type="Proteomes" id="UP001549291">
    <property type="component" value="Unassembled WGS sequence"/>
</dbReference>
<sequence length="117" mass="12912">MSPLLCMLAIALLGIAGWGFMNVMAELAKSHPYEPLDTVSRRFEVDAFIWGPRAPLALRKQYIATQACVVPAFLCLAAVVWMNEPRPNVRALGTVAFCTISFFAATLLAWKALRRGE</sequence>
<proteinExistence type="predicted"/>
<evidence type="ECO:0008006" key="4">
    <source>
        <dbReference type="Google" id="ProtNLM"/>
    </source>
</evidence>
<accession>A0ABV2S8X0</accession>
<keyword evidence="3" id="KW-1185">Reference proteome</keyword>
<evidence type="ECO:0000313" key="2">
    <source>
        <dbReference type="EMBL" id="MET4725643.1"/>
    </source>
</evidence>
<evidence type="ECO:0000313" key="3">
    <source>
        <dbReference type="Proteomes" id="UP001549291"/>
    </source>
</evidence>
<gene>
    <name evidence="2" type="ORF">ABIF63_009749</name>
</gene>
<dbReference type="EMBL" id="JBEPTQ010000002">
    <property type="protein sequence ID" value="MET4725643.1"/>
    <property type="molecule type" value="Genomic_DNA"/>
</dbReference>
<keyword evidence="1" id="KW-1133">Transmembrane helix</keyword>
<feature type="transmembrane region" description="Helical" evidence="1">
    <location>
        <begin position="62"/>
        <end position="82"/>
    </location>
</feature>
<keyword evidence="1" id="KW-0472">Membrane</keyword>
<reference evidence="2 3" key="1">
    <citation type="submission" date="2024-06" db="EMBL/GenBank/DDBJ databases">
        <title>Genomic Encyclopedia of Type Strains, Phase V (KMG-V): Genome sequencing to study the core and pangenomes of soil and plant-associated prokaryotes.</title>
        <authorList>
            <person name="Whitman W."/>
        </authorList>
    </citation>
    <scope>NUCLEOTIDE SEQUENCE [LARGE SCALE GENOMIC DNA]</scope>
    <source>
        <strain evidence="2 3">USDA 160</strain>
    </source>
</reference>